<accession>A0A5M8QUC0</accession>
<comment type="caution">
    <text evidence="2">The sequence shown here is derived from an EMBL/GenBank/DDBJ whole genome shotgun (WGS) entry which is preliminary data.</text>
</comment>
<dbReference type="OrthoDB" id="9941757at2"/>
<keyword evidence="1" id="KW-0812">Transmembrane</keyword>
<evidence type="ECO:0000313" key="2">
    <source>
        <dbReference type="EMBL" id="KAA6439875.1"/>
    </source>
</evidence>
<sequence>MNAKTAPLLTGIFMIVSGVFIAIFSYQPSPTIKYVVAVSSFLGGALTLLATMKGRGAMISVTYSWLVGLGGIGYGLAVAFFTRNLNDFLEITGFSLLVLGLMEVTFTYQILNLKRKPVASIALYKIFTGLAMGIGAMWILIASTLNENVSLLFAGIVLSLAGLSFILVSNHIVGKDVAVSDTGL</sequence>
<dbReference type="RefSeq" id="WP_139011909.1">
    <property type="nucleotide sequence ID" value="NZ_VBSN01000029.1"/>
</dbReference>
<feature type="transmembrane region" description="Helical" evidence="1">
    <location>
        <begin position="123"/>
        <end position="143"/>
    </location>
</feature>
<keyword evidence="3" id="KW-1185">Reference proteome</keyword>
<feature type="transmembrane region" description="Helical" evidence="1">
    <location>
        <begin position="88"/>
        <end position="111"/>
    </location>
</feature>
<feature type="transmembrane region" description="Helical" evidence="1">
    <location>
        <begin position="32"/>
        <end position="51"/>
    </location>
</feature>
<dbReference type="Proteomes" id="UP000323994">
    <property type="component" value="Unassembled WGS sequence"/>
</dbReference>
<protein>
    <recommendedName>
        <fullName evidence="4">DUF308 domain-containing protein</fullName>
    </recommendedName>
</protein>
<feature type="transmembrane region" description="Helical" evidence="1">
    <location>
        <begin position="7"/>
        <end position="26"/>
    </location>
</feature>
<evidence type="ECO:0000256" key="1">
    <source>
        <dbReference type="SAM" id="Phobius"/>
    </source>
</evidence>
<reference evidence="2 3" key="1">
    <citation type="submission" date="2019-05" db="EMBL/GenBank/DDBJ databases">
        <authorList>
            <person name="Qu J.-H."/>
        </authorList>
    </citation>
    <scope>NUCLEOTIDE SEQUENCE [LARGE SCALE GENOMIC DNA]</scope>
    <source>
        <strain evidence="2 3">NS28</strain>
    </source>
</reference>
<keyword evidence="1" id="KW-0472">Membrane</keyword>
<proteinExistence type="predicted"/>
<dbReference type="AlphaFoldDB" id="A0A5M8QUC0"/>
<gene>
    <name evidence="2" type="ORF">FEM33_09890</name>
</gene>
<name>A0A5M8QUC0_9BACT</name>
<evidence type="ECO:0000313" key="3">
    <source>
        <dbReference type="Proteomes" id="UP000323994"/>
    </source>
</evidence>
<evidence type="ECO:0008006" key="4">
    <source>
        <dbReference type="Google" id="ProtNLM"/>
    </source>
</evidence>
<organism evidence="2 3">
    <name type="scientific">Dyadobacter flavalbus</name>
    <dbReference type="NCBI Taxonomy" id="2579942"/>
    <lineage>
        <taxon>Bacteria</taxon>
        <taxon>Pseudomonadati</taxon>
        <taxon>Bacteroidota</taxon>
        <taxon>Cytophagia</taxon>
        <taxon>Cytophagales</taxon>
        <taxon>Spirosomataceae</taxon>
        <taxon>Dyadobacter</taxon>
    </lineage>
</organism>
<keyword evidence="1" id="KW-1133">Transmembrane helix</keyword>
<feature type="transmembrane region" description="Helical" evidence="1">
    <location>
        <begin position="149"/>
        <end position="168"/>
    </location>
</feature>
<dbReference type="EMBL" id="VBSN01000029">
    <property type="protein sequence ID" value="KAA6439875.1"/>
    <property type="molecule type" value="Genomic_DNA"/>
</dbReference>
<feature type="transmembrane region" description="Helical" evidence="1">
    <location>
        <begin position="63"/>
        <end position="82"/>
    </location>
</feature>